<dbReference type="GO" id="GO:0003677">
    <property type="term" value="F:DNA binding"/>
    <property type="evidence" value="ECO:0007669"/>
    <property type="project" value="UniProtKB-KW"/>
</dbReference>
<name>A0A0G2YA05_9VIRU</name>
<dbReference type="SMART" id="SM00493">
    <property type="entry name" value="TOPRIM"/>
    <property type="match status" value="1"/>
</dbReference>
<evidence type="ECO:0000256" key="3">
    <source>
        <dbReference type="ARBA" id="ARBA00012891"/>
    </source>
</evidence>
<evidence type="ECO:0000256" key="6">
    <source>
        <dbReference type="ARBA" id="ARBA00023029"/>
    </source>
</evidence>
<dbReference type="InterPro" id="IPR023405">
    <property type="entry name" value="Topo_IA_core_domain"/>
</dbReference>
<dbReference type="HAMAP" id="MF_00952">
    <property type="entry name" value="Topoisom_1_prok"/>
    <property type="match status" value="1"/>
</dbReference>
<dbReference type="SMART" id="SM00437">
    <property type="entry name" value="TOP1Ac"/>
    <property type="match status" value="1"/>
</dbReference>
<dbReference type="InterPro" id="IPR013825">
    <property type="entry name" value="Topo_IA_cen_sub2"/>
</dbReference>
<evidence type="ECO:0000256" key="9">
    <source>
        <dbReference type="SAM" id="MobiDB-lite"/>
    </source>
</evidence>
<evidence type="ECO:0000313" key="13">
    <source>
        <dbReference type="Proteomes" id="UP000240461"/>
    </source>
</evidence>
<evidence type="ECO:0000256" key="4">
    <source>
        <dbReference type="ARBA" id="ARBA00022723"/>
    </source>
</evidence>
<dbReference type="PROSITE" id="PS50880">
    <property type="entry name" value="TOPRIM"/>
    <property type="match status" value="1"/>
</dbReference>
<dbReference type="Gene3D" id="1.10.460.10">
    <property type="entry name" value="Topoisomerase I, domain 2"/>
    <property type="match status" value="1"/>
</dbReference>
<keyword evidence="6" id="KW-0799">Topoisomerase</keyword>
<organism evidence="12 13">
    <name type="scientific">Acanthamoeba polyphaga mimivirus Kroon</name>
    <dbReference type="NCBI Taxonomy" id="3069720"/>
    <lineage>
        <taxon>Viruses</taxon>
        <taxon>Varidnaviria</taxon>
        <taxon>Bamfordvirae</taxon>
        <taxon>Nucleocytoviricota</taxon>
        <taxon>Megaviricetes</taxon>
        <taxon>Imitervirales</taxon>
        <taxon>Mimiviridae</taxon>
        <taxon>Megamimivirinae</taxon>
        <taxon>Mimivirus</taxon>
        <taxon>Mimivirus lagoaense</taxon>
    </lineage>
</organism>
<dbReference type="GO" id="GO:0006265">
    <property type="term" value="P:DNA topological change"/>
    <property type="evidence" value="ECO:0007669"/>
    <property type="project" value="InterPro"/>
</dbReference>
<dbReference type="Pfam" id="PF01131">
    <property type="entry name" value="Topoisom_bac"/>
    <property type="match status" value="2"/>
</dbReference>
<dbReference type="InterPro" id="IPR003601">
    <property type="entry name" value="Topo_IA_2"/>
</dbReference>
<comment type="catalytic activity">
    <reaction evidence="1">
        <text>ATP-independent breakage of single-stranded DNA, followed by passage and rejoining.</text>
        <dbReference type="EC" id="5.6.2.1"/>
    </reaction>
</comment>
<dbReference type="GO" id="GO:0046872">
    <property type="term" value="F:metal ion binding"/>
    <property type="evidence" value="ECO:0007669"/>
    <property type="project" value="UniProtKB-KW"/>
</dbReference>
<dbReference type="CDD" id="cd00186">
    <property type="entry name" value="TOP1Ac"/>
    <property type="match status" value="1"/>
</dbReference>
<dbReference type="EMBL" id="KM982402">
    <property type="protein sequence ID" value="AKI79951.1"/>
    <property type="molecule type" value="Genomic_DNA"/>
</dbReference>
<dbReference type="EC" id="5.6.2.1" evidence="3"/>
<dbReference type="InterPro" id="IPR023406">
    <property type="entry name" value="Topo_IA_AS"/>
</dbReference>
<dbReference type="Gene3D" id="1.10.290.10">
    <property type="entry name" value="Topoisomerase I, domain 4"/>
    <property type="match status" value="1"/>
</dbReference>
<dbReference type="PANTHER" id="PTHR42785">
    <property type="entry name" value="DNA TOPOISOMERASE, TYPE IA, CORE"/>
    <property type="match status" value="1"/>
</dbReference>
<evidence type="ECO:0000259" key="10">
    <source>
        <dbReference type="PROSITE" id="PS50880"/>
    </source>
</evidence>
<dbReference type="InterPro" id="IPR000380">
    <property type="entry name" value="Topo_IA"/>
</dbReference>
<dbReference type="PROSITE" id="PS52039">
    <property type="entry name" value="TOPO_IA_2"/>
    <property type="match status" value="1"/>
</dbReference>
<evidence type="ECO:0000259" key="11">
    <source>
        <dbReference type="PROSITE" id="PS52039"/>
    </source>
</evidence>
<feature type="compositionally biased region" description="Basic residues" evidence="9">
    <location>
        <begin position="824"/>
        <end position="846"/>
    </location>
</feature>
<proteinExistence type="inferred from homology"/>
<dbReference type="InterPro" id="IPR013497">
    <property type="entry name" value="Topo_IA_cen"/>
</dbReference>
<feature type="region of interest" description="Disordered" evidence="9">
    <location>
        <begin position="800"/>
        <end position="846"/>
    </location>
</feature>
<dbReference type="KEGG" id="vg:80513749"/>
<dbReference type="NCBIfam" id="TIGR01051">
    <property type="entry name" value="topA_bact"/>
    <property type="match status" value="1"/>
</dbReference>
<dbReference type="PANTHER" id="PTHR42785:SF1">
    <property type="entry name" value="DNA TOPOISOMERASE"/>
    <property type="match status" value="1"/>
</dbReference>
<reference evidence="12 13" key="1">
    <citation type="submission" date="2014-10" db="EMBL/GenBank/DDBJ databases">
        <title>Pan-genome analysis of Brazilian lineage A amoebal mimiviruses.</title>
        <authorList>
            <person name="Assis F.L."/>
            <person name="Abrahao J.S."/>
            <person name="Kroon E.G."/>
            <person name="Dornas F.P."/>
            <person name="Andrade K.R."/>
            <person name="Borato P.V.M."/>
            <person name="Pilotto M.R."/>
            <person name="Benamar S."/>
            <person name="LaScola B."/>
            <person name="Colson P."/>
        </authorList>
    </citation>
    <scope>NUCLEOTIDE SEQUENCE [LARGE SCALE GENOMIC DNA]</scope>
    <source>
        <strain evidence="12 13">Kroon</strain>
    </source>
</reference>
<dbReference type="Proteomes" id="UP000240461">
    <property type="component" value="Segment"/>
</dbReference>
<dbReference type="GO" id="GO:0003917">
    <property type="term" value="F:DNA topoisomerase type I (single strand cut, ATP-independent) activity"/>
    <property type="evidence" value="ECO:0007669"/>
    <property type="project" value="UniProtKB-EC"/>
</dbReference>
<dbReference type="PRINTS" id="PR00417">
    <property type="entry name" value="PRTPISMRASEI"/>
</dbReference>
<evidence type="ECO:0000256" key="2">
    <source>
        <dbReference type="ARBA" id="ARBA00009446"/>
    </source>
</evidence>
<dbReference type="Pfam" id="PF01751">
    <property type="entry name" value="Toprim"/>
    <property type="match status" value="1"/>
</dbReference>
<comment type="similarity">
    <text evidence="2">Belongs to the type IA topoisomerase family.</text>
</comment>
<evidence type="ECO:0000313" key="12">
    <source>
        <dbReference type="EMBL" id="AKI79951.1"/>
    </source>
</evidence>
<keyword evidence="5" id="KW-0460">Magnesium</keyword>
<sequence>MSILILLESPGKISKISSILGKNYVVKASMGHFRDLDPKKMSIDFDNDFEPVYIITKPDVVKNLKSAMKNIDLVYLAADEDREGEAIAQSLYDVLKPTNYKRLRFNAITKDAIMSAIKNAGDIDKNLVDAQKARRVLDRLFGYLISPILQRQIGGKLSAGRVQSVTVRIIIDKENEIKNFINKNADSSYFKVSGTFNGAKATLYESSDKKPFDLETAYKGKTAQIALTNSENPNYKVINFMKRCLKSQFFIHSVEDKMTTRSPAPPFTTSTLQQEANRKFGMSIDSTMKTAQKLYEGGYITYMRTDSVEISAEGHRDIKKIITDQYGADYYQKNLYKNKTANSQEAHEAIRPTHPELLTLEDEIEDAYQIKLYKLIWQRTIASQMKPAKIKVTTIQISISKYIEDKLNPFYYFQSQIETVVFPGFMKVYVESIDDPDTDNPITKNFTGKIPTVGSKVTMEEIIARQEYMRPPPRYSEASLVKKLEELGIGRPSTYVNTIKTIINREYVKITDVPGIKKDITIYSIKSENKKHIMEVYEDTDTILLGKENKKIVPTNLGITVNDFLMKYFPEFLDYKFTANMETDLDYVSTGTKNWVDIVQDFYDKLKPIVDELSKQKGLSQSSERLLGEDNDGNEITATKTKFGPVVRKKIGDKYVYAKIKDPLTLDTIKLSDAIKLLEYPKNLGQYKGFDVLLQKGDYGFYLSYNKENFSLGEIDDPEDINLDTAVKTIEAKKANNIAEFNLMENGKKIKAIVLNGKYGYYVQVTRNRIKKNYPIPKDLDPNNLTEQQILSIISVKKTYKKSAPKGGSKTIRKPSQTKSTKSTNKKFVGKTAKKTTKKNTKTTKK</sequence>
<dbReference type="Gene3D" id="2.70.20.10">
    <property type="entry name" value="Topoisomerase I, domain 3"/>
    <property type="match status" value="1"/>
</dbReference>
<keyword evidence="13" id="KW-1185">Reference proteome</keyword>
<dbReference type="InterPro" id="IPR013824">
    <property type="entry name" value="Topo_IA_cen_sub1"/>
</dbReference>
<accession>A0A0G2YA05</accession>
<feature type="domain" description="Topo IA-type catalytic" evidence="11">
    <location>
        <begin position="124"/>
        <end position="610"/>
    </location>
</feature>
<dbReference type="SMART" id="SM00436">
    <property type="entry name" value="TOP1Bc"/>
    <property type="match status" value="1"/>
</dbReference>
<keyword evidence="7" id="KW-0238">DNA-binding</keyword>
<evidence type="ECO:0000256" key="5">
    <source>
        <dbReference type="ARBA" id="ARBA00022842"/>
    </source>
</evidence>
<evidence type="ECO:0000256" key="8">
    <source>
        <dbReference type="ARBA" id="ARBA00023235"/>
    </source>
</evidence>
<dbReference type="InterPro" id="IPR013826">
    <property type="entry name" value="Topo_IA_cen_sub3"/>
</dbReference>
<keyword evidence="4" id="KW-0479">Metal-binding</keyword>
<feature type="domain" description="Toprim" evidence="10">
    <location>
        <begin position="2"/>
        <end position="110"/>
    </location>
</feature>
<dbReference type="Pfam" id="PF13368">
    <property type="entry name" value="Toprim_C_rpt"/>
    <property type="match status" value="2"/>
</dbReference>
<keyword evidence="8" id="KW-0413">Isomerase</keyword>
<protein>
    <recommendedName>
        <fullName evidence="3">DNA topoisomerase</fullName>
        <ecNumber evidence="3">5.6.2.1</ecNumber>
    </recommendedName>
</protein>
<dbReference type="InterPro" id="IPR028612">
    <property type="entry name" value="Topoisom_1_IA"/>
</dbReference>
<dbReference type="InterPro" id="IPR003602">
    <property type="entry name" value="Topo_IA_DNA-bd_dom"/>
</dbReference>
<dbReference type="InterPro" id="IPR006171">
    <property type="entry name" value="TOPRIM_dom"/>
</dbReference>
<dbReference type="SUPFAM" id="SSF56712">
    <property type="entry name" value="Prokaryotic type I DNA topoisomerase"/>
    <property type="match status" value="1"/>
</dbReference>
<dbReference type="InterPro" id="IPR005733">
    <property type="entry name" value="TopoI_bac-type"/>
</dbReference>
<evidence type="ECO:0000256" key="7">
    <source>
        <dbReference type="ARBA" id="ARBA00023125"/>
    </source>
</evidence>
<dbReference type="InterPro" id="IPR025589">
    <property type="entry name" value="Toprim_C_rpt"/>
</dbReference>
<evidence type="ECO:0000256" key="1">
    <source>
        <dbReference type="ARBA" id="ARBA00000213"/>
    </source>
</evidence>
<feature type="compositionally biased region" description="Low complexity" evidence="9">
    <location>
        <begin position="814"/>
        <end position="823"/>
    </location>
</feature>
<dbReference type="Gene3D" id="3.40.50.140">
    <property type="match status" value="1"/>
</dbReference>
<dbReference type="PROSITE" id="PS00396">
    <property type="entry name" value="TOPO_IA_1"/>
    <property type="match status" value="1"/>
</dbReference>